<evidence type="ECO:0008006" key="4">
    <source>
        <dbReference type="Google" id="ProtNLM"/>
    </source>
</evidence>
<feature type="transmembrane region" description="Helical" evidence="1">
    <location>
        <begin position="143"/>
        <end position="160"/>
    </location>
</feature>
<keyword evidence="1" id="KW-0472">Membrane</keyword>
<name>A0A1F5Z966_9BACT</name>
<feature type="transmembrane region" description="Helical" evidence="1">
    <location>
        <begin position="262"/>
        <end position="281"/>
    </location>
</feature>
<evidence type="ECO:0000313" key="3">
    <source>
        <dbReference type="Proteomes" id="UP000176854"/>
    </source>
</evidence>
<accession>A0A1F5Z966</accession>
<dbReference type="EMBL" id="MFJC01000039">
    <property type="protein sequence ID" value="OGG08905.1"/>
    <property type="molecule type" value="Genomic_DNA"/>
</dbReference>
<comment type="caution">
    <text evidence="2">The sequence shown here is derived from an EMBL/GenBank/DDBJ whole genome shotgun (WGS) entry which is preliminary data.</text>
</comment>
<feature type="transmembrane region" description="Helical" evidence="1">
    <location>
        <begin position="119"/>
        <end position="136"/>
    </location>
</feature>
<feature type="transmembrane region" description="Helical" evidence="1">
    <location>
        <begin position="166"/>
        <end position="196"/>
    </location>
</feature>
<keyword evidence="1" id="KW-1133">Transmembrane helix</keyword>
<feature type="transmembrane region" description="Helical" evidence="1">
    <location>
        <begin position="203"/>
        <end position="223"/>
    </location>
</feature>
<reference evidence="2 3" key="1">
    <citation type="journal article" date="2016" name="Nat. Commun.">
        <title>Thousands of microbial genomes shed light on interconnected biogeochemical processes in an aquifer system.</title>
        <authorList>
            <person name="Anantharaman K."/>
            <person name="Brown C.T."/>
            <person name="Hug L.A."/>
            <person name="Sharon I."/>
            <person name="Castelle C.J."/>
            <person name="Probst A.J."/>
            <person name="Thomas B.C."/>
            <person name="Singh A."/>
            <person name="Wilkins M.J."/>
            <person name="Karaoz U."/>
            <person name="Brodie E.L."/>
            <person name="Williams K.H."/>
            <person name="Hubbard S.S."/>
            <person name="Banfield J.F."/>
        </authorList>
    </citation>
    <scope>NUCLEOTIDE SEQUENCE [LARGE SCALE GENOMIC DNA]</scope>
</reference>
<dbReference type="AlphaFoldDB" id="A0A1F5Z966"/>
<dbReference type="Proteomes" id="UP000176854">
    <property type="component" value="Unassembled WGS sequence"/>
</dbReference>
<gene>
    <name evidence="2" type="ORF">A2154_02880</name>
</gene>
<feature type="transmembrane region" description="Helical" evidence="1">
    <location>
        <begin position="313"/>
        <end position="333"/>
    </location>
</feature>
<sequence>MLKNTGYISWVLVGVVILGVLGIFAVQFSQATIVGADGFLHARMAELISGNGFIKSFGQARFSWFATRFSDKDFLYHLYLIAFNKAFGFIMGTKMAAAAAGGLLFASVVFIIYYNHRRLVPVFVSLTYFLSAGFLRDISEPRPFVLAMTVTLFTLAAIMTGNIKAVFFLCIFLGMLHLSAWVLPLFALLLSVYYYIKTGRQNFRVFIAAAAGYLGSFLLHPNFPNNIFYMYLNGMLVPIYAVKTGVLELGAEFFPLNTSDVLSRYPVTVLTIVVIFIFVFTRTLRPNNRLTGWGLAFLLFSLFSIFSTKNFTLAYPITIVFLATAVDVMISLLKTLHKNERIRLIPILTVLIFVFIGFSIFNTVRWLNAMLLADNVYARHFAAVAGVINQKIPKGELIFHSNWSDSQYLIGLAPDYDYYVTLDPIYMYSFNRELYQKYRTLSFGKSTDPYQLLLQEFHTAYGYAGKNYFNGLISQVRADNRFNILYEDNLGIVFRLMAAEQNHR</sequence>
<proteinExistence type="predicted"/>
<keyword evidence="1" id="KW-0812">Transmembrane</keyword>
<evidence type="ECO:0000313" key="2">
    <source>
        <dbReference type="EMBL" id="OGG08905.1"/>
    </source>
</evidence>
<feature type="transmembrane region" description="Helical" evidence="1">
    <location>
        <begin position="345"/>
        <end position="367"/>
    </location>
</feature>
<protein>
    <recommendedName>
        <fullName evidence="4">Glycosyltransferase RgtA/B/C/D-like domain-containing protein</fullName>
    </recommendedName>
</protein>
<evidence type="ECO:0000256" key="1">
    <source>
        <dbReference type="SAM" id="Phobius"/>
    </source>
</evidence>
<feature type="transmembrane region" description="Helical" evidence="1">
    <location>
        <begin position="6"/>
        <end position="26"/>
    </location>
</feature>
<organism evidence="2 3">
    <name type="scientific">Candidatus Gottesmanbacteria bacterium RBG_16_43_7</name>
    <dbReference type="NCBI Taxonomy" id="1798373"/>
    <lineage>
        <taxon>Bacteria</taxon>
        <taxon>Candidatus Gottesmaniibacteriota</taxon>
    </lineage>
</organism>
<feature type="transmembrane region" description="Helical" evidence="1">
    <location>
        <begin position="95"/>
        <end position="113"/>
    </location>
</feature>
<feature type="transmembrane region" description="Helical" evidence="1">
    <location>
        <begin position="290"/>
        <end position="307"/>
    </location>
</feature>